<sequence>MKKLISAEIQRIFARKSTIVLFLISVLYPLMFFYLSQLRWKFDSYVVNGIKLPLNNLNFPVGQILTYHILLIIIILPLFYSESLSSEVDSGAYKMILLRPFKKWKTLVSKWISLIIVYAGMLLLTYLTNTLIGYVFMPKVEQANYYNIEEPMGLFASSIYNFKFYFIIFIVHIALLSIVSFISVILKKPLLTFMGSIAFIVASIYLFDSIKNILFHTPDIAFSILGGTYNFDYTFFLFILIIPLFFGTSLFIWHKRIGSMV</sequence>
<dbReference type="AlphaFoldDB" id="A0A2C4HB97"/>
<comment type="caution">
    <text evidence="1">The sequence shown here is derived from an EMBL/GenBank/DDBJ whole genome shotgun (WGS) entry which is preliminary data.</text>
</comment>
<accession>A0A2C4HB97</accession>
<organism evidence="1 2">
    <name type="scientific">Bacillus wiedmannii</name>
    <dbReference type="NCBI Taxonomy" id="1890302"/>
    <lineage>
        <taxon>Bacteria</taxon>
        <taxon>Bacillati</taxon>
        <taxon>Bacillota</taxon>
        <taxon>Bacilli</taxon>
        <taxon>Bacillales</taxon>
        <taxon>Bacillaceae</taxon>
        <taxon>Bacillus</taxon>
        <taxon>Bacillus cereus group</taxon>
    </lineage>
</organism>
<dbReference type="EMBL" id="NUEL01000068">
    <property type="protein sequence ID" value="PEJ00733.1"/>
    <property type="molecule type" value="Genomic_DNA"/>
</dbReference>
<dbReference type="RefSeq" id="WP_098096796.1">
    <property type="nucleotide sequence ID" value="NZ_NUDI01000052.1"/>
</dbReference>
<dbReference type="PANTHER" id="PTHR37305:SF1">
    <property type="entry name" value="MEMBRANE PROTEIN"/>
    <property type="match status" value="1"/>
</dbReference>
<dbReference type="PANTHER" id="PTHR37305">
    <property type="entry name" value="INTEGRAL MEMBRANE PROTEIN-RELATED"/>
    <property type="match status" value="1"/>
</dbReference>
<gene>
    <name evidence="1" type="ORF">CN684_30160</name>
</gene>
<evidence type="ECO:0000313" key="1">
    <source>
        <dbReference type="EMBL" id="PEJ00733.1"/>
    </source>
</evidence>
<name>A0A2C4HB97_9BACI</name>
<protein>
    <recommendedName>
        <fullName evidence="3">ABC transporter permease</fullName>
    </recommendedName>
</protein>
<dbReference type="Proteomes" id="UP000220045">
    <property type="component" value="Unassembled WGS sequence"/>
</dbReference>
<proteinExistence type="predicted"/>
<evidence type="ECO:0000313" key="2">
    <source>
        <dbReference type="Proteomes" id="UP000220045"/>
    </source>
</evidence>
<reference evidence="1 2" key="1">
    <citation type="submission" date="2017-09" db="EMBL/GenBank/DDBJ databases">
        <title>Large-scale bioinformatics analysis of Bacillus genomes uncovers conserved roles of natural products in bacterial physiology.</title>
        <authorList>
            <consortium name="Agbiome Team Llc"/>
            <person name="Bleich R.M."/>
            <person name="Grubbs K.J."/>
            <person name="Santa Maria K.C."/>
            <person name="Allen S.E."/>
            <person name="Farag S."/>
            <person name="Shank E.A."/>
            <person name="Bowers A."/>
        </authorList>
    </citation>
    <scope>NUCLEOTIDE SEQUENCE [LARGE SCALE GENOMIC DNA]</scope>
    <source>
        <strain evidence="1 2">AFS004017</strain>
    </source>
</reference>
<evidence type="ECO:0008006" key="3">
    <source>
        <dbReference type="Google" id="ProtNLM"/>
    </source>
</evidence>